<keyword evidence="6" id="KW-1185">Reference proteome</keyword>
<dbReference type="InterPro" id="IPR029063">
    <property type="entry name" value="SAM-dependent_MTases_sf"/>
</dbReference>
<dbReference type="GO" id="GO:0032259">
    <property type="term" value="P:methylation"/>
    <property type="evidence" value="ECO:0007669"/>
    <property type="project" value="UniProtKB-KW"/>
</dbReference>
<dbReference type="InterPro" id="IPR052356">
    <property type="entry name" value="Thiol_S-MT"/>
</dbReference>
<dbReference type="PANTHER" id="PTHR45036">
    <property type="entry name" value="METHYLTRANSFERASE LIKE 7B"/>
    <property type="match status" value="1"/>
</dbReference>
<evidence type="ECO:0000259" key="4">
    <source>
        <dbReference type="Pfam" id="PF08241"/>
    </source>
</evidence>
<name>A0ABP6N6E5_9ACTN</name>
<dbReference type="Pfam" id="PF08241">
    <property type="entry name" value="Methyltransf_11"/>
    <property type="match status" value="1"/>
</dbReference>
<dbReference type="SUPFAM" id="SSF53335">
    <property type="entry name" value="S-adenosyl-L-methionine-dependent methyltransferases"/>
    <property type="match status" value="1"/>
</dbReference>
<dbReference type="EMBL" id="BAAAUT010000022">
    <property type="protein sequence ID" value="GAA3138017.1"/>
    <property type="molecule type" value="Genomic_DNA"/>
</dbReference>
<evidence type="ECO:0000256" key="3">
    <source>
        <dbReference type="ARBA" id="ARBA00022691"/>
    </source>
</evidence>
<dbReference type="PROSITE" id="PS01184">
    <property type="entry name" value="UBIE_2"/>
    <property type="match status" value="1"/>
</dbReference>
<dbReference type="RefSeq" id="WP_344860047.1">
    <property type="nucleotide sequence ID" value="NZ_BAAAUT010000022.1"/>
</dbReference>
<sequence length="213" mass="22605">MRTGTRRPVFGRIYPRLAAAMDEGGMAQHRRALLAPLTGQVIEVGAGHGVNFAHYPPAVTGVLAVEPEPRLRETAHAAAAAAPVPVEVAGAVAEHLPVPDRSADAVVFCLVLCSLPDVEAALAEARRVLRPGGRLRFLEHGRADSPGLARLQRLLDATVWPRLAGGCHTGRDTVALIERAGFTVTALERFLLPEARTPFSFHTRGTAVAATGR</sequence>
<dbReference type="CDD" id="cd02440">
    <property type="entry name" value="AdoMet_MTases"/>
    <property type="match status" value="1"/>
</dbReference>
<evidence type="ECO:0000256" key="2">
    <source>
        <dbReference type="ARBA" id="ARBA00022679"/>
    </source>
</evidence>
<dbReference type="Proteomes" id="UP001500320">
    <property type="component" value="Unassembled WGS sequence"/>
</dbReference>
<dbReference type="GO" id="GO:0008168">
    <property type="term" value="F:methyltransferase activity"/>
    <property type="evidence" value="ECO:0007669"/>
    <property type="project" value="UniProtKB-KW"/>
</dbReference>
<gene>
    <name evidence="5" type="ORF">GCM10010466_31240</name>
</gene>
<dbReference type="PANTHER" id="PTHR45036:SF1">
    <property type="entry name" value="METHYLTRANSFERASE LIKE 7A"/>
    <property type="match status" value="1"/>
</dbReference>
<proteinExistence type="predicted"/>
<protein>
    <submittedName>
        <fullName evidence="5">Class I SAM-dependent methyltransferase</fullName>
    </submittedName>
</protein>
<keyword evidence="2" id="KW-0808">Transferase</keyword>
<keyword evidence="3" id="KW-0949">S-adenosyl-L-methionine</keyword>
<evidence type="ECO:0000313" key="5">
    <source>
        <dbReference type="EMBL" id="GAA3138017.1"/>
    </source>
</evidence>
<accession>A0ABP6N6E5</accession>
<dbReference type="Gene3D" id="3.40.50.150">
    <property type="entry name" value="Vaccinia Virus protein VP39"/>
    <property type="match status" value="1"/>
</dbReference>
<evidence type="ECO:0000256" key="1">
    <source>
        <dbReference type="ARBA" id="ARBA00022603"/>
    </source>
</evidence>
<feature type="domain" description="Methyltransferase type 11" evidence="4">
    <location>
        <begin position="43"/>
        <end position="136"/>
    </location>
</feature>
<organism evidence="5 6">
    <name type="scientific">Planomonospora alba</name>
    <dbReference type="NCBI Taxonomy" id="161354"/>
    <lineage>
        <taxon>Bacteria</taxon>
        <taxon>Bacillati</taxon>
        <taxon>Actinomycetota</taxon>
        <taxon>Actinomycetes</taxon>
        <taxon>Streptosporangiales</taxon>
        <taxon>Streptosporangiaceae</taxon>
        <taxon>Planomonospora</taxon>
    </lineage>
</organism>
<dbReference type="InterPro" id="IPR023576">
    <property type="entry name" value="UbiE/COQ5_MeTrFase_CS"/>
</dbReference>
<evidence type="ECO:0000313" key="6">
    <source>
        <dbReference type="Proteomes" id="UP001500320"/>
    </source>
</evidence>
<keyword evidence="1 5" id="KW-0489">Methyltransferase</keyword>
<dbReference type="InterPro" id="IPR013216">
    <property type="entry name" value="Methyltransf_11"/>
</dbReference>
<comment type="caution">
    <text evidence="5">The sequence shown here is derived from an EMBL/GenBank/DDBJ whole genome shotgun (WGS) entry which is preliminary data.</text>
</comment>
<reference evidence="6" key="1">
    <citation type="journal article" date="2019" name="Int. J. Syst. Evol. Microbiol.">
        <title>The Global Catalogue of Microorganisms (GCM) 10K type strain sequencing project: providing services to taxonomists for standard genome sequencing and annotation.</title>
        <authorList>
            <consortium name="The Broad Institute Genomics Platform"/>
            <consortium name="The Broad Institute Genome Sequencing Center for Infectious Disease"/>
            <person name="Wu L."/>
            <person name="Ma J."/>
        </authorList>
    </citation>
    <scope>NUCLEOTIDE SEQUENCE [LARGE SCALE GENOMIC DNA]</scope>
    <source>
        <strain evidence="6">JCM 9373</strain>
    </source>
</reference>